<dbReference type="PRINTS" id="PR00111">
    <property type="entry name" value="ABHYDROLASE"/>
</dbReference>
<protein>
    <submittedName>
        <fullName evidence="3">Alpha/beta hydrolase fold</fullName>
    </submittedName>
</protein>
<dbReference type="EMBL" id="FNCC01000004">
    <property type="protein sequence ID" value="SDF97544.1"/>
    <property type="molecule type" value="Genomic_DNA"/>
</dbReference>
<dbReference type="Proteomes" id="UP000199623">
    <property type="component" value="Unassembled WGS sequence"/>
</dbReference>
<dbReference type="InterPro" id="IPR029058">
    <property type="entry name" value="AB_hydrolase_fold"/>
</dbReference>
<dbReference type="PANTHER" id="PTHR46438">
    <property type="entry name" value="ALPHA/BETA-HYDROLASES SUPERFAMILY PROTEIN"/>
    <property type="match status" value="1"/>
</dbReference>
<dbReference type="AlphaFoldDB" id="A0A1G7QGA9"/>
<dbReference type="GO" id="GO:0016787">
    <property type="term" value="F:hydrolase activity"/>
    <property type="evidence" value="ECO:0007669"/>
    <property type="project" value="UniProtKB-KW"/>
</dbReference>
<keyword evidence="1" id="KW-0732">Signal</keyword>
<sequence>MFRHFKTSAALALVAAAATAGVAVAGPSKPDVRSVEVGGGKSVHVSCSGVQKRDRPVVVLMAGLGDGLDAMAGFQETLSRSDRVCSYDRLGEGRSDQPNGPQSMKSTGAVLTKVIKKTAGGRPVVLVGHSLGGLIAARYAPEHRDTVKGVVLLDATSPTMVADLKRSIPAHATGPAADVRAQSLAVFAGQSPERLVVEDGPVRSAGSIPVEVVEHGQRYLEALPQYGPALEKAWAAGQRSWLKLSWNSSIRTAKDAGHYVHVDAPRVAVDAVQRVVAKASHR</sequence>
<dbReference type="PANTHER" id="PTHR46438:SF11">
    <property type="entry name" value="LIPASE-RELATED"/>
    <property type="match status" value="1"/>
</dbReference>
<keyword evidence="3" id="KW-0378">Hydrolase</keyword>
<evidence type="ECO:0000313" key="4">
    <source>
        <dbReference type="Proteomes" id="UP000199623"/>
    </source>
</evidence>
<dbReference type="Pfam" id="PF00561">
    <property type="entry name" value="Abhydrolase_1"/>
    <property type="match status" value="1"/>
</dbReference>
<dbReference type="RefSeq" id="WP_090048420.1">
    <property type="nucleotide sequence ID" value="NZ_FNCC01000004.1"/>
</dbReference>
<feature type="chain" id="PRO_5011712598" evidence="1">
    <location>
        <begin position="26"/>
        <end position="282"/>
    </location>
</feature>
<feature type="signal peptide" evidence="1">
    <location>
        <begin position="1"/>
        <end position="25"/>
    </location>
</feature>
<evidence type="ECO:0000256" key="1">
    <source>
        <dbReference type="SAM" id="SignalP"/>
    </source>
</evidence>
<dbReference type="STRING" id="200378.SAMN05216553_104431"/>
<dbReference type="InterPro" id="IPR000073">
    <property type="entry name" value="AB_hydrolase_1"/>
</dbReference>
<proteinExistence type="predicted"/>
<organism evidence="3 4">
    <name type="scientific">Lentzea fradiae</name>
    <dbReference type="NCBI Taxonomy" id="200378"/>
    <lineage>
        <taxon>Bacteria</taxon>
        <taxon>Bacillati</taxon>
        <taxon>Actinomycetota</taxon>
        <taxon>Actinomycetes</taxon>
        <taxon>Pseudonocardiales</taxon>
        <taxon>Pseudonocardiaceae</taxon>
        <taxon>Lentzea</taxon>
    </lineage>
</organism>
<dbReference type="SUPFAM" id="SSF53474">
    <property type="entry name" value="alpha/beta-Hydrolases"/>
    <property type="match status" value="1"/>
</dbReference>
<keyword evidence="4" id="KW-1185">Reference proteome</keyword>
<dbReference type="OrthoDB" id="7185741at2"/>
<evidence type="ECO:0000313" key="3">
    <source>
        <dbReference type="EMBL" id="SDF97544.1"/>
    </source>
</evidence>
<accession>A0A1G7QGA9</accession>
<feature type="domain" description="AB hydrolase-1" evidence="2">
    <location>
        <begin position="56"/>
        <end position="238"/>
    </location>
</feature>
<gene>
    <name evidence="3" type="ORF">SAMN05216553_104431</name>
</gene>
<evidence type="ECO:0000259" key="2">
    <source>
        <dbReference type="Pfam" id="PF00561"/>
    </source>
</evidence>
<dbReference type="Gene3D" id="3.40.50.1820">
    <property type="entry name" value="alpha/beta hydrolase"/>
    <property type="match status" value="1"/>
</dbReference>
<name>A0A1G7QGA9_9PSEU</name>
<reference evidence="4" key="1">
    <citation type="submission" date="2016-10" db="EMBL/GenBank/DDBJ databases">
        <authorList>
            <person name="Varghese N."/>
            <person name="Submissions S."/>
        </authorList>
    </citation>
    <scope>NUCLEOTIDE SEQUENCE [LARGE SCALE GENOMIC DNA]</scope>
    <source>
        <strain evidence="4">CGMCC 4.3506</strain>
    </source>
</reference>